<accession>A0A6J7X534</accession>
<gene>
    <name evidence="1" type="ORF">UFOVP754_21</name>
</gene>
<proteinExistence type="predicted"/>
<sequence length="81" mass="9243">MFNKWIPRVDEKTEFGTKVKDGTNCWEKDFPNAGLFHQWASAYEESSEGFGNYTVALVEMTDGTIEQVLPTSLKFVDLPSY</sequence>
<protein>
    <submittedName>
        <fullName evidence="1">Uncharacterized protein</fullName>
    </submittedName>
</protein>
<dbReference type="EMBL" id="LR798349">
    <property type="protein sequence ID" value="CAB5225969.1"/>
    <property type="molecule type" value="Genomic_DNA"/>
</dbReference>
<name>A0A6J7X534_9CAUD</name>
<organism evidence="1">
    <name type="scientific">uncultured Caudovirales phage</name>
    <dbReference type="NCBI Taxonomy" id="2100421"/>
    <lineage>
        <taxon>Viruses</taxon>
        <taxon>Duplodnaviria</taxon>
        <taxon>Heunggongvirae</taxon>
        <taxon>Uroviricota</taxon>
        <taxon>Caudoviricetes</taxon>
        <taxon>Peduoviridae</taxon>
        <taxon>Maltschvirus</taxon>
        <taxon>Maltschvirus maltsch</taxon>
    </lineage>
</organism>
<evidence type="ECO:0000313" key="1">
    <source>
        <dbReference type="EMBL" id="CAB5225969.1"/>
    </source>
</evidence>
<reference evidence="1" key="1">
    <citation type="submission" date="2020-05" db="EMBL/GenBank/DDBJ databases">
        <authorList>
            <person name="Chiriac C."/>
            <person name="Salcher M."/>
            <person name="Ghai R."/>
            <person name="Kavagutti S V."/>
        </authorList>
    </citation>
    <scope>NUCLEOTIDE SEQUENCE</scope>
</reference>